<dbReference type="InterPro" id="IPR036497">
    <property type="entry name" value="GLTP_sf"/>
</dbReference>
<dbReference type="Gramene" id="PNT76658">
    <property type="protein sequence ID" value="PNT76658"/>
    <property type="gene ID" value="BRADI_1g51149v3"/>
</dbReference>
<dbReference type="Proteomes" id="UP000008810">
    <property type="component" value="Chromosome 1"/>
</dbReference>
<dbReference type="AlphaFoldDB" id="A0A2K2DQV4"/>
<accession>A0A2K2DQV4</accession>
<dbReference type="STRING" id="15368.A0A2K2DQV4"/>
<dbReference type="InParanoid" id="A0A2K2DQV4"/>
<gene>
    <name evidence="1" type="ORF">BRADI_1g51149v3</name>
</gene>
<reference evidence="1 2" key="1">
    <citation type="journal article" date="2010" name="Nature">
        <title>Genome sequencing and analysis of the model grass Brachypodium distachyon.</title>
        <authorList>
            <consortium name="International Brachypodium Initiative"/>
        </authorList>
    </citation>
    <scope>NUCLEOTIDE SEQUENCE [LARGE SCALE GENOMIC DNA]</scope>
    <source>
        <strain evidence="1 2">Bd21</strain>
    </source>
</reference>
<dbReference type="OrthoDB" id="205255at2759"/>
<keyword evidence="3" id="KW-1185">Reference proteome</keyword>
<dbReference type="EnsemblPlants" id="PNT76658">
    <property type="protein sequence ID" value="PNT76658"/>
    <property type="gene ID" value="BRADI_1g51149v3"/>
</dbReference>
<reference evidence="1" key="2">
    <citation type="submission" date="2017-06" db="EMBL/GenBank/DDBJ databases">
        <title>WGS assembly of Brachypodium distachyon.</title>
        <authorList>
            <consortium name="The International Brachypodium Initiative"/>
            <person name="Lucas S."/>
            <person name="Harmon-Smith M."/>
            <person name="Lail K."/>
            <person name="Tice H."/>
            <person name="Grimwood J."/>
            <person name="Bruce D."/>
            <person name="Barry K."/>
            <person name="Shu S."/>
            <person name="Lindquist E."/>
            <person name="Wang M."/>
            <person name="Pitluck S."/>
            <person name="Vogel J.P."/>
            <person name="Garvin D.F."/>
            <person name="Mockler T.C."/>
            <person name="Schmutz J."/>
            <person name="Rokhsar D."/>
            <person name="Bevan M.W."/>
        </authorList>
    </citation>
    <scope>NUCLEOTIDE SEQUENCE</scope>
    <source>
        <strain evidence="1">Bd21</strain>
    </source>
</reference>
<dbReference type="EMBL" id="CM000880">
    <property type="protein sequence ID" value="PNT76658.1"/>
    <property type="molecule type" value="Genomic_DNA"/>
</dbReference>
<evidence type="ECO:0000313" key="3">
    <source>
        <dbReference type="Proteomes" id="UP000008810"/>
    </source>
</evidence>
<reference evidence="2" key="3">
    <citation type="submission" date="2018-08" db="UniProtKB">
        <authorList>
            <consortium name="EnsemblPlants"/>
        </authorList>
    </citation>
    <scope>IDENTIFICATION</scope>
    <source>
        <strain evidence="2">cv. Bd21</strain>
    </source>
</reference>
<protein>
    <submittedName>
        <fullName evidence="1 2">Uncharacterized protein</fullName>
    </submittedName>
</protein>
<evidence type="ECO:0000313" key="1">
    <source>
        <dbReference type="EMBL" id="PNT76658.1"/>
    </source>
</evidence>
<proteinExistence type="predicted"/>
<name>A0A2K2DQV4_BRADI</name>
<organism evidence="1">
    <name type="scientific">Brachypodium distachyon</name>
    <name type="common">Purple false brome</name>
    <name type="synonym">Trachynia distachya</name>
    <dbReference type="NCBI Taxonomy" id="15368"/>
    <lineage>
        <taxon>Eukaryota</taxon>
        <taxon>Viridiplantae</taxon>
        <taxon>Streptophyta</taxon>
        <taxon>Embryophyta</taxon>
        <taxon>Tracheophyta</taxon>
        <taxon>Spermatophyta</taxon>
        <taxon>Magnoliopsida</taxon>
        <taxon>Liliopsida</taxon>
        <taxon>Poales</taxon>
        <taxon>Poaceae</taxon>
        <taxon>BOP clade</taxon>
        <taxon>Pooideae</taxon>
        <taxon>Stipodae</taxon>
        <taxon>Brachypodieae</taxon>
        <taxon>Brachypodium</taxon>
    </lineage>
</organism>
<evidence type="ECO:0000313" key="2">
    <source>
        <dbReference type="EnsemblPlants" id="PNT76658"/>
    </source>
</evidence>
<sequence>MAVHSLFGRDEACQVGQRGDEACQVGQRGDEACQVAKPFLDVCKQILSVLDKFGAAMAIVKSPFGGNVTGDDDGMKLHEDQRRRRGVMELYSARGNHFHQDKNTANNLHGHGYDLGTDSCYFSHQSPSAGVNGVVRIQLDGGTK</sequence>
<dbReference type="Gene3D" id="1.10.3520.10">
    <property type="entry name" value="Glycolipid transfer protein"/>
    <property type="match status" value="1"/>
</dbReference>